<organism evidence="2 3">
    <name type="scientific">Solanum commersonii</name>
    <name type="common">Commerson's wild potato</name>
    <name type="synonym">Commerson's nightshade</name>
    <dbReference type="NCBI Taxonomy" id="4109"/>
    <lineage>
        <taxon>Eukaryota</taxon>
        <taxon>Viridiplantae</taxon>
        <taxon>Streptophyta</taxon>
        <taxon>Embryophyta</taxon>
        <taxon>Tracheophyta</taxon>
        <taxon>Spermatophyta</taxon>
        <taxon>Magnoliopsida</taxon>
        <taxon>eudicotyledons</taxon>
        <taxon>Gunneridae</taxon>
        <taxon>Pentapetalae</taxon>
        <taxon>asterids</taxon>
        <taxon>lamiids</taxon>
        <taxon>Solanales</taxon>
        <taxon>Solanaceae</taxon>
        <taxon>Solanoideae</taxon>
        <taxon>Solaneae</taxon>
        <taxon>Solanum</taxon>
    </lineage>
</organism>
<name>A0A9J5W0H3_SOLCO</name>
<feature type="region of interest" description="Disordered" evidence="1">
    <location>
        <begin position="259"/>
        <end position="283"/>
    </location>
</feature>
<keyword evidence="3" id="KW-1185">Reference proteome</keyword>
<gene>
    <name evidence="2" type="ORF">H5410_064017</name>
</gene>
<dbReference type="EMBL" id="JACXVP010000019">
    <property type="protein sequence ID" value="KAG5568973.1"/>
    <property type="molecule type" value="Genomic_DNA"/>
</dbReference>
<feature type="region of interest" description="Disordered" evidence="1">
    <location>
        <begin position="1"/>
        <end position="26"/>
    </location>
</feature>
<dbReference type="PANTHER" id="PTHR33187">
    <property type="entry name" value="WU:FI09B08"/>
    <property type="match status" value="1"/>
</dbReference>
<dbReference type="PANTHER" id="PTHR33187:SF11">
    <property type="entry name" value="AMINOTRANSFERASE-LIKE PLANT MOBILE DOMAIN-CONTAINING PROTEIN"/>
    <property type="match status" value="1"/>
</dbReference>
<evidence type="ECO:0000313" key="2">
    <source>
        <dbReference type="EMBL" id="KAG5568973.1"/>
    </source>
</evidence>
<feature type="region of interest" description="Disordered" evidence="1">
    <location>
        <begin position="69"/>
        <end position="95"/>
    </location>
</feature>
<sequence>MWNGDEPVRRSTRGVDQRGLGAAKARALDTPAERRLLDIVVGSARLRRASHLRARTLACGLPIRPALKHGPRSPTCVRSQRASKPVRRKEADWWDPRGAPPTDLDLPRRVRVPKWRRVPCEQQLNMGQSVLRVGEPRQIALRCISKGIGLKFLNRRAVDGNVRKSGDAGGASGRVIFSLNTAHPRIGSPEVGSSGRKSTATPRGVRCAPAALENPEDRMPPTPGRTHNRIVSKVKASGRWNNVGKGSRQNGSVISKRIGSEGWARGPSPNPSAVGGSLEPLPRRAGRRVPAGTDLGTVPSGAFPGVEHQLELRCRKSYHRDNGLWRQAAHSDAAFDPSMSALPIIVKRPNNNVAIRGFSMSVRILKPSKMPRGVWVYAGSRGVPRPGPGSISQGLRASDVACGHRASDASANASGISQGLHAIGRGMCAWGKRRRPTTGNISKGLHASDVACAQRSADVARGLPALPLACTHRSVDVKRGLPTSPLACAHRSADVGRGLPISPLSCTHRSVDASGVACPHRPCLAHIAQSTRRAWPARIGRGLPISLNRRVEAWPAHIALGLCTSLSRRRAWPAHIALVLHTSLSRRRAWPAHIALVLHTSLSRRRAWPARIALGLCTSLSRRRAWPAHIALVLHTSLSRRRAWPAHIALVLHTSLSRRVGRGLPTSPLSCTHRQPTPGVACPHRPWPAHIAQSTRRSVACPHRPWPVHIAQPTPGVACPHRPCLAHIASRRRAWPARDALGLCTSPADAGRGLPISPLSCTHRQSTPGVACPHRPCLAHIASRRRAWPAHIAIVLYTSPADAGRGLPAIGRGLCTSPADIGRGLAATPLDCTQRSATRRPWPGRDALDCTQRSADAGRGLAATLLDCTQQPPTRRPWTARDRPWLAQH</sequence>
<reference evidence="2" key="1">
    <citation type="submission" date="2020-09" db="EMBL/GenBank/DDBJ databases">
        <title>De no assembly of potato wild relative species, Solanum commersonii.</title>
        <authorList>
            <person name="Cho K."/>
        </authorList>
    </citation>
    <scope>NUCLEOTIDE SEQUENCE</scope>
    <source>
        <strain evidence="2">LZ3.2</strain>
        <tissue evidence="2">Leaf</tissue>
    </source>
</reference>
<feature type="compositionally biased region" description="Basic and acidic residues" evidence="1">
    <location>
        <begin position="1"/>
        <end position="16"/>
    </location>
</feature>
<feature type="region of interest" description="Disordered" evidence="1">
    <location>
        <begin position="869"/>
        <end position="889"/>
    </location>
</feature>
<accession>A0A9J5W0H3</accession>
<evidence type="ECO:0000256" key="1">
    <source>
        <dbReference type="SAM" id="MobiDB-lite"/>
    </source>
</evidence>
<dbReference type="AlphaFoldDB" id="A0A9J5W0H3"/>
<evidence type="ECO:0000313" key="3">
    <source>
        <dbReference type="Proteomes" id="UP000824120"/>
    </source>
</evidence>
<comment type="caution">
    <text evidence="2">The sequence shown here is derived from an EMBL/GenBank/DDBJ whole genome shotgun (WGS) entry which is preliminary data.</text>
</comment>
<feature type="compositionally biased region" description="Basic and acidic residues" evidence="1">
    <location>
        <begin position="879"/>
        <end position="889"/>
    </location>
</feature>
<dbReference type="Proteomes" id="UP000824120">
    <property type="component" value="Unassembled WGS sequence"/>
</dbReference>
<proteinExistence type="predicted"/>
<protein>
    <submittedName>
        <fullName evidence="2">Uncharacterized protein</fullName>
    </submittedName>
</protein>
<dbReference type="OrthoDB" id="1098789at2759"/>